<proteinExistence type="predicted"/>
<sequence>MLNLGLSTAQMLPDQATAPLDAACNDDPVAEEAPAGTTVEDLFATPTTAAILSKPQHPQRPRRTFDMTSVHRSARLAKKPALPAVQRAQRNLIRKLGLPADELRPIEELLQEFISMFTGPLPEQIVAAMTAIFDLDDEEADSVNEALLQYAGDAVEDLQGEVAAGLA</sequence>
<protein>
    <submittedName>
        <fullName evidence="1">Uncharacterized protein</fullName>
    </submittedName>
</protein>
<keyword evidence="2" id="KW-1185">Reference proteome</keyword>
<comment type="caution">
    <text evidence="1">The sequence shown here is derived from an EMBL/GenBank/DDBJ whole genome shotgun (WGS) entry which is preliminary data.</text>
</comment>
<name>A0A8T0PHZ1_PANVG</name>
<reference evidence="1" key="1">
    <citation type="submission" date="2020-05" db="EMBL/GenBank/DDBJ databases">
        <title>WGS assembly of Panicum virgatum.</title>
        <authorList>
            <person name="Lovell J.T."/>
            <person name="Jenkins J."/>
            <person name="Shu S."/>
            <person name="Juenger T.E."/>
            <person name="Schmutz J."/>
        </authorList>
    </citation>
    <scope>NUCLEOTIDE SEQUENCE</scope>
    <source>
        <strain evidence="1">AP13</strain>
    </source>
</reference>
<organism evidence="1 2">
    <name type="scientific">Panicum virgatum</name>
    <name type="common">Blackwell switchgrass</name>
    <dbReference type="NCBI Taxonomy" id="38727"/>
    <lineage>
        <taxon>Eukaryota</taxon>
        <taxon>Viridiplantae</taxon>
        <taxon>Streptophyta</taxon>
        <taxon>Embryophyta</taxon>
        <taxon>Tracheophyta</taxon>
        <taxon>Spermatophyta</taxon>
        <taxon>Magnoliopsida</taxon>
        <taxon>Liliopsida</taxon>
        <taxon>Poales</taxon>
        <taxon>Poaceae</taxon>
        <taxon>PACMAD clade</taxon>
        <taxon>Panicoideae</taxon>
        <taxon>Panicodae</taxon>
        <taxon>Paniceae</taxon>
        <taxon>Panicinae</taxon>
        <taxon>Panicum</taxon>
        <taxon>Panicum sect. Hiantes</taxon>
    </lineage>
</organism>
<gene>
    <name evidence="1" type="ORF">PVAP13_8KG042300</name>
</gene>
<accession>A0A8T0PHZ1</accession>
<dbReference type="EMBL" id="CM029051">
    <property type="protein sequence ID" value="KAG2560249.1"/>
    <property type="molecule type" value="Genomic_DNA"/>
</dbReference>
<dbReference type="AlphaFoldDB" id="A0A8T0PHZ1"/>
<evidence type="ECO:0000313" key="1">
    <source>
        <dbReference type="EMBL" id="KAG2560249.1"/>
    </source>
</evidence>
<evidence type="ECO:0000313" key="2">
    <source>
        <dbReference type="Proteomes" id="UP000823388"/>
    </source>
</evidence>
<dbReference type="Proteomes" id="UP000823388">
    <property type="component" value="Chromosome 8K"/>
</dbReference>